<dbReference type="SUPFAM" id="SSF55347">
    <property type="entry name" value="Glyceraldehyde-3-phosphate dehydrogenase-like, C-terminal domain"/>
    <property type="match status" value="1"/>
</dbReference>
<dbReference type="OrthoDB" id="9774191at2"/>
<feature type="domain" description="GFO/IDH/MocA-like oxidoreductase" evidence="4">
    <location>
        <begin position="127"/>
        <end position="247"/>
    </location>
</feature>
<keyword evidence="6" id="KW-1185">Reference proteome</keyword>
<proteinExistence type="inferred from homology"/>
<dbReference type="InterPro" id="IPR030827">
    <property type="entry name" value="Myo_inos_IolG"/>
</dbReference>
<dbReference type="Pfam" id="PF22725">
    <property type="entry name" value="GFO_IDH_MocA_C3"/>
    <property type="match status" value="1"/>
</dbReference>
<evidence type="ECO:0000313" key="6">
    <source>
        <dbReference type="Proteomes" id="UP000242181"/>
    </source>
</evidence>
<comment type="caution">
    <text evidence="5">The sequence shown here is derived from an EMBL/GenBank/DDBJ whole genome shotgun (WGS) entry which is preliminary data.</text>
</comment>
<dbReference type="Pfam" id="PF01408">
    <property type="entry name" value="GFO_IDH_MocA"/>
    <property type="match status" value="1"/>
</dbReference>
<dbReference type="SUPFAM" id="SSF51735">
    <property type="entry name" value="NAD(P)-binding Rossmann-fold domains"/>
    <property type="match status" value="1"/>
</dbReference>
<dbReference type="Proteomes" id="UP000242181">
    <property type="component" value="Unassembled WGS sequence"/>
</dbReference>
<dbReference type="AlphaFoldDB" id="A0A2P7R9C1"/>
<evidence type="ECO:0000256" key="2">
    <source>
        <dbReference type="ARBA" id="ARBA00023002"/>
    </source>
</evidence>
<dbReference type="InterPro" id="IPR000683">
    <property type="entry name" value="Gfo/Idh/MocA-like_OxRdtase_N"/>
</dbReference>
<evidence type="ECO:0000256" key="1">
    <source>
        <dbReference type="ARBA" id="ARBA00010928"/>
    </source>
</evidence>
<evidence type="ECO:0000259" key="4">
    <source>
        <dbReference type="Pfam" id="PF22725"/>
    </source>
</evidence>
<dbReference type="Gene3D" id="3.40.50.720">
    <property type="entry name" value="NAD(P)-binding Rossmann-like Domain"/>
    <property type="match status" value="1"/>
</dbReference>
<evidence type="ECO:0000313" key="5">
    <source>
        <dbReference type="EMBL" id="PSJ46827.1"/>
    </source>
</evidence>
<protein>
    <submittedName>
        <fullName evidence="5">Inositol 2-dehydrogenase</fullName>
    </submittedName>
</protein>
<dbReference type="PANTHER" id="PTHR42840">
    <property type="entry name" value="NAD(P)-BINDING ROSSMANN-FOLD SUPERFAMILY PROTEIN-RELATED"/>
    <property type="match status" value="1"/>
</dbReference>
<evidence type="ECO:0000259" key="3">
    <source>
        <dbReference type="Pfam" id="PF01408"/>
    </source>
</evidence>
<sequence length="330" mass="35067">MYNVALLGAGRIGQIHAASVAAHPKCALAHVVDVHQPAAEALATKYGAKVSSVEDALADKNVDLVMICTITDTHADLIEAAARAGKAVFCEKPVDLSIDRVRECLAVVKKHNTKLMVGFNRRFDPNFAHLQQSLTSGEIGNLELLTICSRDPAAPPASYVKGSGGLFRDMTIHDLDMARWLLQEEPVSVYASASAVVSPEIKEVGDVDTAVVTLTCASGKIAVITNSRRAAYGYDQRVEVHGSEGMLAVTNVPETTLVKSDAQGVVAQKPLHFFLERYAASYRSEFEAFITALEGESGPAPSGLDGERALILADAALESLQTGKAVAVKL</sequence>
<dbReference type="Gene3D" id="3.30.360.10">
    <property type="entry name" value="Dihydrodipicolinate Reductase, domain 2"/>
    <property type="match status" value="1"/>
</dbReference>
<name>A0A2P7R9C1_9GAMM</name>
<dbReference type="EMBL" id="PXYH01000003">
    <property type="protein sequence ID" value="PSJ46827.1"/>
    <property type="molecule type" value="Genomic_DNA"/>
</dbReference>
<gene>
    <name evidence="5" type="primary">iolG</name>
    <name evidence="5" type="ORF">C7I36_02660</name>
</gene>
<organism evidence="5 6">
    <name type="scientific">Zobellella taiwanensis</name>
    <dbReference type="NCBI Taxonomy" id="347535"/>
    <lineage>
        <taxon>Bacteria</taxon>
        <taxon>Pseudomonadati</taxon>
        <taxon>Pseudomonadota</taxon>
        <taxon>Gammaproteobacteria</taxon>
        <taxon>Aeromonadales</taxon>
        <taxon>Aeromonadaceae</taxon>
        <taxon>Zobellella</taxon>
    </lineage>
</organism>
<dbReference type="GO" id="GO:0000166">
    <property type="term" value="F:nucleotide binding"/>
    <property type="evidence" value="ECO:0007669"/>
    <property type="project" value="InterPro"/>
</dbReference>
<dbReference type="RefSeq" id="WP_106452191.1">
    <property type="nucleotide sequence ID" value="NZ_PXYH01000003.1"/>
</dbReference>
<keyword evidence="2" id="KW-0560">Oxidoreductase</keyword>
<feature type="domain" description="Gfo/Idh/MocA-like oxidoreductase N-terminal" evidence="3">
    <location>
        <begin position="3"/>
        <end position="119"/>
    </location>
</feature>
<dbReference type="GO" id="GO:0016491">
    <property type="term" value="F:oxidoreductase activity"/>
    <property type="evidence" value="ECO:0007669"/>
    <property type="project" value="UniProtKB-KW"/>
</dbReference>
<dbReference type="InterPro" id="IPR036291">
    <property type="entry name" value="NAD(P)-bd_dom_sf"/>
</dbReference>
<dbReference type="NCBIfam" id="TIGR04380">
    <property type="entry name" value="myo_inos_iolG"/>
    <property type="match status" value="1"/>
</dbReference>
<reference evidence="5 6" key="1">
    <citation type="submission" date="2018-03" db="EMBL/GenBank/DDBJ databases">
        <title>The draft genome of Zobellella taiwanensis JCM 13381.</title>
        <authorList>
            <person name="Liu L."/>
            <person name="Li L."/>
            <person name="Wang T."/>
            <person name="Zhang X."/>
            <person name="Liang L."/>
        </authorList>
    </citation>
    <scope>NUCLEOTIDE SEQUENCE [LARGE SCALE GENOMIC DNA]</scope>
    <source>
        <strain evidence="5 6">JCM 13381</strain>
    </source>
</reference>
<dbReference type="InterPro" id="IPR055170">
    <property type="entry name" value="GFO_IDH_MocA-like_dom"/>
</dbReference>
<comment type="similarity">
    <text evidence="1">Belongs to the Gfo/Idh/MocA family.</text>
</comment>
<dbReference type="PANTHER" id="PTHR42840:SF3">
    <property type="entry name" value="BINDING ROSSMANN FOLD OXIDOREDUCTASE, PUTATIVE (AFU_ORTHOLOGUE AFUA_2G10240)-RELATED"/>
    <property type="match status" value="1"/>
</dbReference>
<accession>A0A2P7R9C1</accession>